<reference evidence="5 6" key="1">
    <citation type="journal article" date="2013" name="Int. J. Syst. Evol. Microbiol.">
        <title>Ilumatobacter nonamiense sp. nov. and Ilumatobacter coccineum sp. nov., isolated from seashore sand.</title>
        <authorList>
            <person name="Matsumoto A."/>
            <person name="Kasai H."/>
            <person name="Matsuo Y."/>
            <person name="Shizuri Y."/>
            <person name="Ichikawa N."/>
            <person name="Fujita N."/>
            <person name="Omura S."/>
            <person name="Takahashi Y."/>
        </authorList>
    </citation>
    <scope>NUCLEOTIDE SEQUENCE [LARGE SCALE GENOMIC DNA]</scope>
    <source>
        <strain evidence="6">NBRC 103263 / KCTC 29153 / YM16-304</strain>
    </source>
</reference>
<feature type="binding site" evidence="3">
    <location>
        <position position="138"/>
    </location>
    <ligand>
        <name>Zn(2+)</name>
        <dbReference type="ChEBI" id="CHEBI:29105"/>
        <label>2</label>
    </ligand>
</feature>
<dbReference type="GO" id="GO:0050538">
    <property type="term" value="F:N-carbamoyl-L-amino-acid hydrolase activity"/>
    <property type="evidence" value="ECO:0007669"/>
    <property type="project" value="UniProtKB-EC"/>
</dbReference>
<dbReference type="Pfam" id="PF07687">
    <property type="entry name" value="M20_dimer"/>
    <property type="match status" value="1"/>
</dbReference>
<dbReference type="AlphaFoldDB" id="A0A6C7DU72"/>
<dbReference type="Gene3D" id="3.40.630.10">
    <property type="entry name" value="Zn peptidases"/>
    <property type="match status" value="1"/>
</dbReference>
<dbReference type="SUPFAM" id="SSF53187">
    <property type="entry name" value="Zn-dependent exopeptidases"/>
    <property type="match status" value="1"/>
</dbReference>
<dbReference type="NCBIfam" id="TIGR01879">
    <property type="entry name" value="hydantase"/>
    <property type="match status" value="1"/>
</dbReference>
<feature type="domain" description="Peptidase M20 dimerisation" evidence="4">
    <location>
        <begin position="219"/>
        <end position="320"/>
    </location>
</feature>
<dbReference type="NCBIfam" id="NF006771">
    <property type="entry name" value="PRK09290.1-5"/>
    <property type="match status" value="1"/>
</dbReference>
<evidence type="ECO:0000256" key="3">
    <source>
        <dbReference type="PIRSR" id="PIRSR001235-1"/>
    </source>
</evidence>
<keyword evidence="3" id="KW-0479">Metal-binding</keyword>
<dbReference type="GO" id="GO:0046872">
    <property type="term" value="F:metal ion binding"/>
    <property type="evidence" value="ECO:0007669"/>
    <property type="project" value="UniProtKB-KW"/>
</dbReference>
<gene>
    <name evidence="5" type="ORF">YM304_01600</name>
</gene>
<dbReference type="PIRSF" id="PIRSF001235">
    <property type="entry name" value="Amidase_carbamoylase"/>
    <property type="match status" value="1"/>
</dbReference>
<dbReference type="EC" id="3.5.1.87" evidence="5"/>
<protein>
    <submittedName>
        <fullName evidence="5">Putative N-carbamoyl-L-amino acid amidohydrolase</fullName>
        <ecNumber evidence="5">3.5.1.87</ecNumber>
    </submittedName>
</protein>
<feature type="binding site" evidence="3">
    <location>
        <position position="199"/>
    </location>
    <ligand>
        <name>Zn(2+)</name>
        <dbReference type="ChEBI" id="CHEBI:29105"/>
        <label>1</label>
    </ligand>
</feature>
<evidence type="ECO:0000313" key="6">
    <source>
        <dbReference type="Proteomes" id="UP000011863"/>
    </source>
</evidence>
<evidence type="ECO:0000313" key="5">
    <source>
        <dbReference type="EMBL" id="BAN00474.1"/>
    </source>
</evidence>
<keyword evidence="2 5" id="KW-0378">Hydrolase</keyword>
<dbReference type="Proteomes" id="UP000011863">
    <property type="component" value="Chromosome"/>
</dbReference>
<proteinExistence type="inferred from homology"/>
<dbReference type="InterPro" id="IPR036264">
    <property type="entry name" value="Bact_exopeptidase_dim_dom"/>
</dbReference>
<name>A0A6C7DU72_ILUCY</name>
<keyword evidence="3" id="KW-0862">Zinc</keyword>
<organism evidence="5 6">
    <name type="scientific">Ilumatobacter coccineus (strain NBRC 103263 / KCTC 29153 / YM16-304)</name>
    <dbReference type="NCBI Taxonomy" id="1313172"/>
    <lineage>
        <taxon>Bacteria</taxon>
        <taxon>Bacillati</taxon>
        <taxon>Actinomycetota</taxon>
        <taxon>Acidimicrobiia</taxon>
        <taxon>Acidimicrobiales</taxon>
        <taxon>Ilumatobacteraceae</taxon>
        <taxon>Ilumatobacter</taxon>
    </lineage>
</organism>
<dbReference type="PANTHER" id="PTHR32494">
    <property type="entry name" value="ALLANTOATE DEIMINASE-RELATED"/>
    <property type="match status" value="1"/>
</dbReference>
<dbReference type="RefSeq" id="WP_015439722.1">
    <property type="nucleotide sequence ID" value="NC_020520.1"/>
</dbReference>
<dbReference type="NCBIfam" id="NF006769">
    <property type="entry name" value="PRK09290.1-3"/>
    <property type="match status" value="1"/>
</dbReference>
<dbReference type="GO" id="GO:0016813">
    <property type="term" value="F:hydrolase activity, acting on carbon-nitrogen (but not peptide) bonds, in linear amidines"/>
    <property type="evidence" value="ECO:0007669"/>
    <property type="project" value="InterPro"/>
</dbReference>
<dbReference type="InterPro" id="IPR010158">
    <property type="entry name" value="Amidase_Cbmase"/>
</dbReference>
<evidence type="ECO:0000256" key="1">
    <source>
        <dbReference type="ARBA" id="ARBA00006153"/>
    </source>
</evidence>
<dbReference type="EMBL" id="AP012057">
    <property type="protein sequence ID" value="BAN00474.1"/>
    <property type="molecule type" value="Genomic_DNA"/>
</dbReference>
<dbReference type="CDD" id="cd03884">
    <property type="entry name" value="M20_bAS"/>
    <property type="match status" value="1"/>
</dbReference>
<sequence length="423" mass="45200">MPGTTGADRRELSIDPTRLTARLDELGQIGAIPGTIGCARLALTDDDKAGRDLVRTWMEELGLDISIDGIGNVIATMPGFDPSLAPVMTGSHIDTVATGGRYDGNLGVLAGLEVIETVLAAGIELERPLAVGWFTDEEGARFPPDMLGSLVYVGGLPLEDALEIEDRDGAVVGDELDRIGYRGAAPTPGRVPHAFVELHIEQGPILEDEDITIGVVEGVQGISWTELTITGQSCHAGTTPMRLRHDPGYVAAAITTFVRDLTRELGGSQVATVGRLDLTPNLVNVVPSVATMTIDLRNTDEATLQEAEARFRAFVEQTAEREGVSVDSRTLARFEPVEFDPRVIDIVEQAAERTGQSSRRLPSGAGHDAQMFARVCPTAMIFTPSVNGISHNVTEYTEPADLEAGANVLLDVMLTLTSMEFST</sequence>
<keyword evidence="6" id="KW-1185">Reference proteome</keyword>
<accession>A0A6C7DU72</accession>
<comment type="similarity">
    <text evidence="1">Belongs to the peptidase M20 family.</text>
</comment>
<evidence type="ECO:0000259" key="4">
    <source>
        <dbReference type="Pfam" id="PF07687"/>
    </source>
</evidence>
<dbReference type="Pfam" id="PF01546">
    <property type="entry name" value="Peptidase_M20"/>
    <property type="match status" value="1"/>
</dbReference>
<dbReference type="SUPFAM" id="SSF55031">
    <property type="entry name" value="Bacterial exopeptidase dimerisation domain"/>
    <property type="match status" value="1"/>
</dbReference>
<dbReference type="Gene3D" id="3.30.70.360">
    <property type="match status" value="1"/>
</dbReference>
<dbReference type="InterPro" id="IPR011650">
    <property type="entry name" value="Peptidase_M20_dimer"/>
</dbReference>
<feature type="binding site" evidence="3">
    <location>
        <position position="391"/>
    </location>
    <ligand>
        <name>Zn(2+)</name>
        <dbReference type="ChEBI" id="CHEBI:29105"/>
        <label>2</label>
    </ligand>
</feature>
<dbReference type="InterPro" id="IPR002933">
    <property type="entry name" value="Peptidase_M20"/>
</dbReference>
<feature type="binding site" evidence="3">
    <location>
        <position position="103"/>
    </location>
    <ligand>
        <name>Zn(2+)</name>
        <dbReference type="ChEBI" id="CHEBI:29105"/>
        <label>1</label>
    </ligand>
</feature>
<dbReference type="OrthoDB" id="9808195at2"/>
<dbReference type="PANTHER" id="PTHR32494:SF5">
    <property type="entry name" value="ALLANTOATE AMIDOHYDROLASE"/>
    <property type="match status" value="1"/>
</dbReference>
<feature type="binding site" evidence="3">
    <location>
        <position position="103"/>
    </location>
    <ligand>
        <name>Zn(2+)</name>
        <dbReference type="ChEBI" id="CHEBI:29105"/>
        <label>2</label>
    </ligand>
</feature>
<evidence type="ECO:0000256" key="2">
    <source>
        <dbReference type="ARBA" id="ARBA00022801"/>
    </source>
</evidence>
<dbReference type="KEGG" id="aym:YM304_01600"/>
<comment type="cofactor">
    <cofactor evidence="3">
        <name>Zn(2+)</name>
        <dbReference type="ChEBI" id="CHEBI:29105"/>
    </cofactor>
    <text evidence="3">Binds 2 Zn(2+) ions per subunit.</text>
</comment>
<feature type="binding site" evidence="3">
    <location>
        <position position="92"/>
    </location>
    <ligand>
        <name>Zn(2+)</name>
        <dbReference type="ChEBI" id="CHEBI:29105"/>
        <label>1</label>
    </ligand>
</feature>